<protein>
    <recommendedName>
        <fullName evidence="2">MoaD/ThiS family protein</fullName>
    </recommendedName>
</protein>
<dbReference type="Gene3D" id="3.10.20.30">
    <property type="match status" value="1"/>
</dbReference>
<dbReference type="InterPro" id="IPR003749">
    <property type="entry name" value="ThiS/MoaD-like"/>
</dbReference>
<dbReference type="AlphaFoldDB" id="A0A383DU93"/>
<organism evidence="1">
    <name type="scientific">marine metagenome</name>
    <dbReference type="NCBI Taxonomy" id="408172"/>
    <lineage>
        <taxon>unclassified sequences</taxon>
        <taxon>metagenomes</taxon>
        <taxon>ecological metagenomes</taxon>
    </lineage>
</organism>
<dbReference type="InterPro" id="IPR016155">
    <property type="entry name" value="Mopterin_synth/thiamin_S_b"/>
</dbReference>
<dbReference type="Pfam" id="PF02597">
    <property type="entry name" value="ThiS"/>
    <property type="match status" value="1"/>
</dbReference>
<sequence>MAEVWIPPMMQKRTGERQQVQVSGATVRQIVNNLEKEFPGIREYLCDGDEISPGIAVVVDGETTNLGMLERVKDESEIHFLPAISGG</sequence>
<dbReference type="InterPro" id="IPR052045">
    <property type="entry name" value="Sulfur_Carrier/Prot_Modifier"/>
</dbReference>
<accession>A0A383DU93</accession>
<name>A0A383DU93_9ZZZZ</name>
<reference evidence="1" key="1">
    <citation type="submission" date="2018-05" db="EMBL/GenBank/DDBJ databases">
        <authorList>
            <person name="Lanie J.A."/>
            <person name="Ng W.-L."/>
            <person name="Kazmierczak K.M."/>
            <person name="Andrzejewski T.M."/>
            <person name="Davidsen T.M."/>
            <person name="Wayne K.J."/>
            <person name="Tettelin H."/>
            <person name="Glass J.I."/>
            <person name="Rusch D."/>
            <person name="Podicherti R."/>
            <person name="Tsui H.-C.T."/>
            <person name="Winkler M.E."/>
        </authorList>
    </citation>
    <scope>NUCLEOTIDE SEQUENCE</scope>
</reference>
<evidence type="ECO:0008006" key="2">
    <source>
        <dbReference type="Google" id="ProtNLM"/>
    </source>
</evidence>
<gene>
    <name evidence="1" type="ORF">METZ01_LOCUS500659</name>
</gene>
<dbReference type="EMBL" id="UINC01220060">
    <property type="protein sequence ID" value="SVE47805.1"/>
    <property type="molecule type" value="Genomic_DNA"/>
</dbReference>
<dbReference type="PANTHER" id="PTHR38031:SF1">
    <property type="entry name" value="SULFUR CARRIER PROTEIN CYSO"/>
    <property type="match status" value="1"/>
</dbReference>
<dbReference type="SUPFAM" id="SSF54285">
    <property type="entry name" value="MoaD/ThiS"/>
    <property type="match status" value="1"/>
</dbReference>
<proteinExistence type="predicted"/>
<dbReference type="PANTHER" id="PTHR38031">
    <property type="entry name" value="SULFUR CARRIER PROTEIN SLR0821-RELATED"/>
    <property type="match status" value="1"/>
</dbReference>
<dbReference type="InterPro" id="IPR012675">
    <property type="entry name" value="Beta-grasp_dom_sf"/>
</dbReference>
<evidence type="ECO:0000313" key="1">
    <source>
        <dbReference type="EMBL" id="SVE47805.1"/>
    </source>
</evidence>